<dbReference type="PROSITE" id="PS51885">
    <property type="entry name" value="NEPRILYSIN"/>
    <property type="match status" value="1"/>
</dbReference>
<keyword evidence="2" id="KW-0645">Protease</keyword>
<evidence type="ECO:0000256" key="6">
    <source>
        <dbReference type="ARBA" id="ARBA00023049"/>
    </source>
</evidence>
<evidence type="ECO:0000256" key="2">
    <source>
        <dbReference type="ARBA" id="ARBA00022670"/>
    </source>
</evidence>
<dbReference type="PANTHER" id="PTHR11733">
    <property type="entry name" value="ZINC METALLOPROTEASE FAMILY M13 NEPRILYSIN-RELATED"/>
    <property type="match status" value="1"/>
</dbReference>
<dbReference type="Gene3D" id="1.10.1380.10">
    <property type="entry name" value="Neutral endopeptidase , domain2"/>
    <property type="match status" value="1"/>
</dbReference>
<dbReference type="InterPro" id="IPR000718">
    <property type="entry name" value="Peptidase_M13"/>
</dbReference>
<evidence type="ECO:0000259" key="9">
    <source>
        <dbReference type="Pfam" id="PF05649"/>
    </source>
</evidence>
<dbReference type="InterPro" id="IPR042089">
    <property type="entry name" value="Peptidase_M13_dom_2"/>
</dbReference>
<reference evidence="10" key="1">
    <citation type="journal article" date="2023" name="Antonie Van Leeuwenhoek">
        <title>Mesoterricola silvestris gen. nov., sp. nov., Mesoterricola sediminis sp. nov., Geothrix oryzae sp. nov., Geothrix edaphica sp. nov., Geothrix rubra sp. nov., and Geothrix limicola sp. nov., six novel members of Acidobacteriota isolated from soils.</title>
        <authorList>
            <person name="Itoh H."/>
            <person name="Sugisawa Y."/>
            <person name="Mise K."/>
            <person name="Xu Z."/>
            <person name="Kuniyasu M."/>
            <person name="Ushijima N."/>
            <person name="Kawano K."/>
            <person name="Kobayashi E."/>
            <person name="Shiratori Y."/>
            <person name="Masuda Y."/>
            <person name="Senoo K."/>
        </authorList>
    </citation>
    <scope>NUCLEOTIDE SEQUENCE</scope>
    <source>
        <strain evidence="10">Red802</strain>
    </source>
</reference>
<dbReference type="CDD" id="cd08662">
    <property type="entry name" value="M13"/>
    <property type="match status" value="1"/>
</dbReference>
<dbReference type="InterPro" id="IPR018497">
    <property type="entry name" value="Peptidase_M13_C"/>
</dbReference>
<feature type="signal peptide" evidence="7">
    <location>
        <begin position="1"/>
        <end position="19"/>
    </location>
</feature>
<name>A0ABQ5PTB7_9BACT</name>
<evidence type="ECO:0000256" key="5">
    <source>
        <dbReference type="ARBA" id="ARBA00022833"/>
    </source>
</evidence>
<dbReference type="SUPFAM" id="SSF55486">
    <property type="entry name" value="Metalloproteases ('zincins'), catalytic domain"/>
    <property type="match status" value="1"/>
</dbReference>
<dbReference type="Pfam" id="PF01431">
    <property type="entry name" value="Peptidase_M13"/>
    <property type="match status" value="1"/>
</dbReference>
<dbReference type="Gene3D" id="3.40.390.10">
    <property type="entry name" value="Collagenase (Catalytic Domain)"/>
    <property type="match status" value="1"/>
</dbReference>
<proteinExistence type="predicted"/>
<protein>
    <submittedName>
        <fullName evidence="10">Peptidase M13</fullName>
    </submittedName>
</protein>
<evidence type="ECO:0000313" key="10">
    <source>
        <dbReference type="EMBL" id="GLH65770.1"/>
    </source>
</evidence>
<keyword evidence="3" id="KW-0479">Metal-binding</keyword>
<evidence type="ECO:0000259" key="8">
    <source>
        <dbReference type="Pfam" id="PF01431"/>
    </source>
</evidence>
<gene>
    <name evidence="10" type="ORF">GETHED_01340</name>
</gene>
<dbReference type="PANTHER" id="PTHR11733:SF211">
    <property type="entry name" value="OLIGOPEPTIDASE LIPOPROTEIN M13 FAMILY"/>
    <property type="match status" value="1"/>
</dbReference>
<sequence>MHGSLPLLSLCLAVHALVAAPPKALVATPPKAASHGLDLAGMDRAVAPGDDFFAYANGAWVKRTEIPADRGSFGVGHEVADLTDRRTAALIKAAAAAKAPLGSDLRKIGDCYTSFMNEKAIEAKGLTPLKPTFQAIGAIHDRKDLARYLGTTLRADVDVLNATNYHTANVLGLWVAQDLDQPDRYAPFLLQGGLGLPERSYYLDSSEGMAAVRTQYITHVAAMLKLAGLSNVLERAAAVVDLETRMAQAHAGREASGDVRKGNNHWSRADFTRKAPGLDWEAFFGAAGLARAETFVVWQPGAVTGLSTLAAHVSLDVWKDYLTFHALDHWARVLPKAVADQSFAFHGKVLSGAAKPRERWTYGVEATNQALGEAVGKAYVAKYFPPSEKARAQQMVGRIKDAFRTRIERLDWMSPATKAKAIAKLDALKVGVGYPDRWRDYRALKIVAGDAFGNAERAERFEYERNLKKLGQPIDRTEWVMTPQTVNAVNLPVMNALNFPAAILQPPYFDPRRPLAMDYGAIGAVIGHEISHSFDDSGSLFDATGKLENWWTPEDLKHFQASADQLVKQFDAYEPFPGLHINGRQTLGENIADVAGLAAAYDAYRLSQGGQEAPVVQGLTGDQQFFLSYAQSWREKTREPLLRQQILTDGHAPASFRPSTVRNLDAWYPAFQVKAGQKLYLAPADRVKIW</sequence>
<dbReference type="InterPro" id="IPR024079">
    <property type="entry name" value="MetalloPept_cat_dom_sf"/>
</dbReference>
<evidence type="ECO:0000313" key="11">
    <source>
        <dbReference type="Proteomes" id="UP001165044"/>
    </source>
</evidence>
<feature type="domain" description="Peptidase M13 C-terminal" evidence="8">
    <location>
        <begin position="487"/>
        <end position="687"/>
    </location>
</feature>
<accession>A0ABQ5PTB7</accession>
<evidence type="ECO:0000256" key="7">
    <source>
        <dbReference type="SAM" id="SignalP"/>
    </source>
</evidence>
<comment type="caution">
    <text evidence="10">The sequence shown here is derived from an EMBL/GenBank/DDBJ whole genome shotgun (WGS) entry which is preliminary data.</text>
</comment>
<keyword evidence="11" id="KW-1185">Reference proteome</keyword>
<evidence type="ECO:0000256" key="1">
    <source>
        <dbReference type="ARBA" id="ARBA00001947"/>
    </source>
</evidence>
<dbReference type="EMBL" id="BSDC01000001">
    <property type="protein sequence ID" value="GLH65770.1"/>
    <property type="molecule type" value="Genomic_DNA"/>
</dbReference>
<organism evidence="10 11">
    <name type="scientific">Geothrix edaphica</name>
    <dbReference type="NCBI Taxonomy" id="2927976"/>
    <lineage>
        <taxon>Bacteria</taxon>
        <taxon>Pseudomonadati</taxon>
        <taxon>Acidobacteriota</taxon>
        <taxon>Holophagae</taxon>
        <taxon>Holophagales</taxon>
        <taxon>Holophagaceae</taxon>
        <taxon>Geothrix</taxon>
    </lineage>
</organism>
<feature type="chain" id="PRO_5045790775" evidence="7">
    <location>
        <begin position="20"/>
        <end position="690"/>
    </location>
</feature>
<dbReference type="InterPro" id="IPR008753">
    <property type="entry name" value="Peptidase_M13_N"/>
</dbReference>
<feature type="domain" description="Peptidase M13 N-terminal" evidence="9">
    <location>
        <begin position="48"/>
        <end position="435"/>
    </location>
</feature>
<keyword evidence="7" id="KW-0732">Signal</keyword>
<dbReference type="RefSeq" id="WP_285605861.1">
    <property type="nucleotide sequence ID" value="NZ_BSDC01000001.1"/>
</dbReference>
<keyword evidence="4" id="KW-0378">Hydrolase</keyword>
<comment type="cofactor">
    <cofactor evidence="1">
        <name>Zn(2+)</name>
        <dbReference type="ChEBI" id="CHEBI:29105"/>
    </cofactor>
</comment>
<evidence type="ECO:0000256" key="4">
    <source>
        <dbReference type="ARBA" id="ARBA00022801"/>
    </source>
</evidence>
<keyword evidence="5" id="KW-0862">Zinc</keyword>
<dbReference type="PRINTS" id="PR00786">
    <property type="entry name" value="NEPRILYSIN"/>
</dbReference>
<keyword evidence="6" id="KW-0482">Metalloprotease</keyword>
<dbReference type="Pfam" id="PF05649">
    <property type="entry name" value="Peptidase_M13_N"/>
    <property type="match status" value="1"/>
</dbReference>
<dbReference type="Proteomes" id="UP001165044">
    <property type="component" value="Unassembled WGS sequence"/>
</dbReference>
<evidence type="ECO:0000256" key="3">
    <source>
        <dbReference type="ARBA" id="ARBA00022723"/>
    </source>
</evidence>